<dbReference type="PANTHER" id="PTHR31569:SF4">
    <property type="entry name" value="SWIM-TYPE DOMAIN-CONTAINING PROTEIN"/>
    <property type="match status" value="1"/>
</dbReference>
<evidence type="ECO:0000259" key="1">
    <source>
        <dbReference type="Pfam" id="PF21599"/>
    </source>
</evidence>
<evidence type="ECO:0000313" key="3">
    <source>
        <dbReference type="Proteomes" id="UP000478052"/>
    </source>
</evidence>
<dbReference type="Proteomes" id="UP000478052">
    <property type="component" value="Unassembled WGS sequence"/>
</dbReference>
<dbReference type="InterPro" id="IPR052579">
    <property type="entry name" value="Zinc_finger_SWIM"/>
</dbReference>
<dbReference type="Pfam" id="PF21599">
    <property type="entry name" value="ZSWIM3_N"/>
    <property type="match status" value="1"/>
</dbReference>
<proteinExistence type="predicted"/>
<dbReference type="OrthoDB" id="6776285at2759"/>
<dbReference type="EMBL" id="VUJU01017123">
    <property type="protein sequence ID" value="KAF0685315.1"/>
    <property type="molecule type" value="Genomic_DNA"/>
</dbReference>
<sequence>MRVGDVFQTYADFEVALSQYKKSNFVDFYIKDSKTAKSQIQRYPKLSNSSEQLKYYYVKLACVHGGSYRKKKSCQDLRSTSTMRQGCEAFIYLIANAKGDARVTPQEKTEVLELMELKANKKLIQHKMQVKTGKIISLKDIANIYTTGITLSHSSLSEVVEQLQKTHN</sequence>
<accession>A0A6G0VKG2</accession>
<dbReference type="InterPro" id="IPR048325">
    <property type="entry name" value="ZSWIM3_N"/>
</dbReference>
<dbReference type="PANTHER" id="PTHR31569">
    <property type="entry name" value="SWIM-TYPE DOMAIN-CONTAINING PROTEIN"/>
    <property type="match status" value="1"/>
</dbReference>
<dbReference type="AlphaFoldDB" id="A0A6G0VKG2"/>
<organism evidence="2 3">
    <name type="scientific">Aphis craccivora</name>
    <name type="common">Cowpea aphid</name>
    <dbReference type="NCBI Taxonomy" id="307492"/>
    <lineage>
        <taxon>Eukaryota</taxon>
        <taxon>Metazoa</taxon>
        <taxon>Ecdysozoa</taxon>
        <taxon>Arthropoda</taxon>
        <taxon>Hexapoda</taxon>
        <taxon>Insecta</taxon>
        <taxon>Pterygota</taxon>
        <taxon>Neoptera</taxon>
        <taxon>Paraneoptera</taxon>
        <taxon>Hemiptera</taxon>
        <taxon>Sternorrhyncha</taxon>
        <taxon>Aphidomorpha</taxon>
        <taxon>Aphidoidea</taxon>
        <taxon>Aphididae</taxon>
        <taxon>Aphidini</taxon>
        <taxon>Aphis</taxon>
        <taxon>Aphis</taxon>
    </lineage>
</organism>
<feature type="non-terminal residue" evidence="2">
    <location>
        <position position="168"/>
    </location>
</feature>
<evidence type="ECO:0000313" key="2">
    <source>
        <dbReference type="EMBL" id="KAF0685315.1"/>
    </source>
</evidence>
<comment type="caution">
    <text evidence="2">The sequence shown here is derived from an EMBL/GenBank/DDBJ whole genome shotgun (WGS) entry which is preliminary data.</text>
</comment>
<name>A0A6G0VKG2_APHCR</name>
<gene>
    <name evidence="2" type="ORF">FWK35_00030905</name>
</gene>
<feature type="domain" description="ZSWIM3 N-terminal" evidence="1">
    <location>
        <begin position="1"/>
        <end position="103"/>
    </location>
</feature>
<keyword evidence="3" id="KW-1185">Reference proteome</keyword>
<protein>
    <submittedName>
        <fullName evidence="2">Zinc finger SWIM domain-containing protein 3</fullName>
    </submittedName>
</protein>
<reference evidence="2 3" key="1">
    <citation type="submission" date="2019-08" db="EMBL/GenBank/DDBJ databases">
        <title>Whole genome of Aphis craccivora.</title>
        <authorList>
            <person name="Voronova N.V."/>
            <person name="Shulinski R.S."/>
            <person name="Bandarenka Y.V."/>
            <person name="Zhorov D.G."/>
            <person name="Warner D."/>
        </authorList>
    </citation>
    <scope>NUCLEOTIDE SEQUENCE [LARGE SCALE GENOMIC DNA]</scope>
    <source>
        <strain evidence="2">180601</strain>
        <tissue evidence="2">Whole Body</tissue>
    </source>
</reference>